<dbReference type="Gene3D" id="3.40.50.1110">
    <property type="entry name" value="SGNH hydrolase"/>
    <property type="match status" value="1"/>
</dbReference>
<dbReference type="Proteomes" id="UP000663828">
    <property type="component" value="Unassembled WGS sequence"/>
</dbReference>
<proteinExistence type="predicted"/>
<keyword evidence="2" id="KW-1185">Reference proteome</keyword>
<dbReference type="InterPro" id="IPR036514">
    <property type="entry name" value="SGNH_hydro_sf"/>
</dbReference>
<organism evidence="1 2">
    <name type="scientific">Adineta ricciae</name>
    <name type="common">Rotifer</name>
    <dbReference type="NCBI Taxonomy" id="249248"/>
    <lineage>
        <taxon>Eukaryota</taxon>
        <taxon>Metazoa</taxon>
        <taxon>Spiralia</taxon>
        <taxon>Gnathifera</taxon>
        <taxon>Rotifera</taxon>
        <taxon>Eurotatoria</taxon>
        <taxon>Bdelloidea</taxon>
        <taxon>Adinetida</taxon>
        <taxon>Adinetidae</taxon>
        <taxon>Adineta</taxon>
    </lineage>
</organism>
<accession>A0A814YIM7</accession>
<protein>
    <recommendedName>
        <fullName evidence="3">SGNH hydrolase-type esterase domain-containing protein</fullName>
    </recommendedName>
</protein>
<name>A0A814YIM7_ADIRI</name>
<dbReference type="AlphaFoldDB" id="A0A814YIM7"/>
<evidence type="ECO:0008006" key="3">
    <source>
        <dbReference type="Google" id="ProtNLM"/>
    </source>
</evidence>
<dbReference type="SUPFAM" id="SSF52266">
    <property type="entry name" value="SGNH hydrolase"/>
    <property type="match status" value="1"/>
</dbReference>
<sequence length="213" mass="24327">MDRSPLTNGWLENNDYKHFTCSKERTNGYMIVIGDSLLHHVRKPSTTPRESVETYVESIGGCTIDRLTALIKQNHFSELFLNQQHLIIVIGTNNLAREKSQPTIVKCEKLLQLIRRKYSSLRTIGVCTVPTRTKRSVFYRTYGDNGGKSIRKRIESYNRKLKRLSRKQTPSKCLEVIKLDFDLSIHVAKDGLHPNAAGIEHISNVLQAYADSL</sequence>
<evidence type="ECO:0000313" key="1">
    <source>
        <dbReference type="EMBL" id="CAF1230043.1"/>
    </source>
</evidence>
<gene>
    <name evidence="1" type="ORF">XAT740_LOCUS25175</name>
</gene>
<dbReference type="EMBL" id="CAJNOR010001981">
    <property type="protein sequence ID" value="CAF1230043.1"/>
    <property type="molecule type" value="Genomic_DNA"/>
</dbReference>
<evidence type="ECO:0000313" key="2">
    <source>
        <dbReference type="Proteomes" id="UP000663828"/>
    </source>
</evidence>
<reference evidence="1" key="1">
    <citation type="submission" date="2021-02" db="EMBL/GenBank/DDBJ databases">
        <authorList>
            <person name="Nowell W R."/>
        </authorList>
    </citation>
    <scope>NUCLEOTIDE SEQUENCE</scope>
</reference>
<comment type="caution">
    <text evidence="1">The sequence shown here is derived from an EMBL/GenBank/DDBJ whole genome shotgun (WGS) entry which is preliminary data.</text>
</comment>